<keyword evidence="2" id="KW-0808">Transferase</keyword>
<dbReference type="PANTHER" id="PTHR12829">
    <property type="entry name" value="N6-ADENOSINE-METHYLTRANSFERASE"/>
    <property type="match status" value="1"/>
</dbReference>
<proteinExistence type="inferred from homology"/>
<dbReference type="RefSeq" id="WP_269908943.1">
    <property type="nucleotide sequence ID" value="NZ_JAPFQA010000037.1"/>
</dbReference>
<dbReference type="InterPro" id="IPR029063">
    <property type="entry name" value="SAM-dependent_MTases_sf"/>
</dbReference>
<evidence type="ECO:0000256" key="5">
    <source>
        <dbReference type="SAM" id="MobiDB-lite"/>
    </source>
</evidence>
<evidence type="ECO:0000313" key="6">
    <source>
        <dbReference type="EMBL" id="MCZ8548695.1"/>
    </source>
</evidence>
<protein>
    <submittedName>
        <fullName evidence="6">MT-A70 family methyltransferase</fullName>
    </submittedName>
</protein>
<dbReference type="GO" id="GO:0008168">
    <property type="term" value="F:methyltransferase activity"/>
    <property type="evidence" value="ECO:0007669"/>
    <property type="project" value="UniProtKB-KW"/>
</dbReference>
<dbReference type="PANTHER" id="PTHR12829:SF7">
    <property type="entry name" value="N6-ADENOSINE-METHYLTRANSFERASE CATALYTIC SUBUNIT"/>
    <property type="match status" value="1"/>
</dbReference>
<dbReference type="SUPFAM" id="SSF53335">
    <property type="entry name" value="S-adenosyl-L-methionine-dependent methyltransferases"/>
    <property type="match status" value="1"/>
</dbReference>
<reference evidence="6" key="1">
    <citation type="submission" date="2022-11" db="EMBL/GenBank/DDBJ databases">
        <authorList>
            <person name="Coimbra C."/>
        </authorList>
    </citation>
    <scope>NUCLEOTIDE SEQUENCE</scope>
    <source>
        <strain evidence="6">Jales19</strain>
    </source>
</reference>
<accession>A0ABT4R4L5</accession>
<evidence type="ECO:0000256" key="4">
    <source>
        <dbReference type="PROSITE-ProRule" id="PRU00489"/>
    </source>
</evidence>
<gene>
    <name evidence="6" type="ORF">OOJ09_31460</name>
</gene>
<keyword evidence="7" id="KW-1185">Reference proteome</keyword>
<dbReference type="GO" id="GO:0032259">
    <property type="term" value="P:methylation"/>
    <property type="evidence" value="ECO:0007669"/>
    <property type="project" value="UniProtKB-KW"/>
</dbReference>
<evidence type="ECO:0000313" key="7">
    <source>
        <dbReference type="Proteomes" id="UP001152178"/>
    </source>
</evidence>
<keyword evidence="3" id="KW-0949">S-adenosyl-L-methionine</keyword>
<comment type="caution">
    <text evidence="6">The sequence shown here is derived from an EMBL/GenBank/DDBJ whole genome shotgun (WGS) entry which is preliminary data.</text>
</comment>
<feature type="compositionally biased region" description="Basic residues" evidence="5">
    <location>
        <begin position="18"/>
        <end position="27"/>
    </location>
</feature>
<evidence type="ECO:0000256" key="2">
    <source>
        <dbReference type="ARBA" id="ARBA00022679"/>
    </source>
</evidence>
<dbReference type="Pfam" id="PF05063">
    <property type="entry name" value="MT-A70"/>
    <property type="match status" value="1"/>
</dbReference>
<feature type="region of interest" description="Disordered" evidence="5">
    <location>
        <begin position="1"/>
        <end position="33"/>
    </location>
</feature>
<keyword evidence="1 6" id="KW-0489">Methyltransferase</keyword>
<comment type="similarity">
    <text evidence="4">Belongs to the MT-A70-like family.</text>
</comment>
<name>A0ABT4R4L5_9HYPH</name>
<evidence type="ECO:0000256" key="1">
    <source>
        <dbReference type="ARBA" id="ARBA00022603"/>
    </source>
</evidence>
<dbReference type="PROSITE" id="PS51143">
    <property type="entry name" value="MT_A70"/>
    <property type="match status" value="1"/>
</dbReference>
<sequence>MGRPPIFKRGAMTDAERQRRRRRKAKREKGIAARKAERDERIARVASRETAISARIIAMPIKRYGVVYADCEWSFEPYSRVTGMSRAADNHYPTSPTRMIMERDVPSICAPDSILYLWATVPMLLDALAVMARWGFTYKSHAIWFKQRPGNGRGTGYWFTGEHELLLVGTKGKVPAPAMGTQSRSVIIAPVGAHSAKPDAVLEMIERYHPTLPKIELNRRGPARAGWDAWGNEAE</sequence>
<evidence type="ECO:0000256" key="3">
    <source>
        <dbReference type="ARBA" id="ARBA00022691"/>
    </source>
</evidence>
<dbReference type="EMBL" id="JAPFQA010000037">
    <property type="protein sequence ID" value="MCZ8548695.1"/>
    <property type="molecule type" value="Genomic_DNA"/>
</dbReference>
<organism evidence="6 7">
    <name type="scientific">Mesorhizobium qingshengii</name>
    <dbReference type="NCBI Taxonomy" id="1165689"/>
    <lineage>
        <taxon>Bacteria</taxon>
        <taxon>Pseudomonadati</taxon>
        <taxon>Pseudomonadota</taxon>
        <taxon>Alphaproteobacteria</taxon>
        <taxon>Hyphomicrobiales</taxon>
        <taxon>Phyllobacteriaceae</taxon>
        <taxon>Mesorhizobium</taxon>
    </lineage>
</organism>
<dbReference type="InterPro" id="IPR007757">
    <property type="entry name" value="MT-A70-like"/>
</dbReference>
<dbReference type="Proteomes" id="UP001152178">
    <property type="component" value="Unassembled WGS sequence"/>
</dbReference>